<feature type="transmembrane region" description="Helical" evidence="12">
    <location>
        <begin position="263"/>
        <end position="285"/>
    </location>
</feature>
<feature type="transmembrane region" description="Helical" evidence="12">
    <location>
        <begin position="71"/>
        <end position="96"/>
    </location>
</feature>
<dbReference type="PROSITE" id="PS00756">
    <property type="entry name" value="SECY_2"/>
    <property type="match status" value="1"/>
</dbReference>
<dbReference type="SUPFAM" id="SSF103491">
    <property type="entry name" value="Preprotein translocase SecY subunit"/>
    <property type="match status" value="1"/>
</dbReference>
<feature type="transmembrane region" description="Helical" evidence="12">
    <location>
        <begin position="143"/>
        <end position="161"/>
    </location>
</feature>
<keyword evidence="5 10" id="KW-0653">Protein transport</keyword>
<keyword evidence="8 12" id="KW-0472">Membrane</keyword>
<evidence type="ECO:0000256" key="10">
    <source>
        <dbReference type="RuleBase" id="RU003484"/>
    </source>
</evidence>
<name>A0A7J4JJJ1_9ARCH</name>
<dbReference type="InterPro" id="IPR023201">
    <property type="entry name" value="SecY_dom_sf"/>
</dbReference>
<dbReference type="PANTHER" id="PTHR10906">
    <property type="entry name" value="SECY/SEC61-ALPHA FAMILY MEMBER"/>
    <property type="match status" value="1"/>
</dbReference>
<dbReference type="GO" id="GO:0015031">
    <property type="term" value="P:protein transport"/>
    <property type="evidence" value="ECO:0007669"/>
    <property type="project" value="UniProtKB-KW"/>
</dbReference>
<evidence type="ECO:0000256" key="6">
    <source>
        <dbReference type="ARBA" id="ARBA00022989"/>
    </source>
</evidence>
<feature type="transmembrane region" description="Helical" evidence="12">
    <location>
        <begin position="168"/>
        <end position="191"/>
    </location>
</feature>
<evidence type="ECO:0000256" key="7">
    <source>
        <dbReference type="ARBA" id="ARBA00023010"/>
    </source>
</evidence>
<feature type="transmembrane region" description="Helical" evidence="12">
    <location>
        <begin position="30"/>
        <end position="51"/>
    </location>
</feature>
<dbReference type="PROSITE" id="PS00755">
    <property type="entry name" value="SECY_1"/>
    <property type="match status" value="1"/>
</dbReference>
<evidence type="ECO:0000256" key="11">
    <source>
        <dbReference type="RuleBase" id="RU004349"/>
    </source>
</evidence>
<dbReference type="Gene3D" id="1.10.3370.10">
    <property type="entry name" value="SecY subunit domain"/>
    <property type="match status" value="1"/>
</dbReference>
<evidence type="ECO:0000256" key="5">
    <source>
        <dbReference type="ARBA" id="ARBA00022927"/>
    </source>
</evidence>
<comment type="caution">
    <text evidence="13">The sequence shown here is derived from an EMBL/GenBank/DDBJ whole genome shotgun (WGS) entry which is preliminary data.</text>
</comment>
<dbReference type="Proteomes" id="UP000564964">
    <property type="component" value="Unassembled WGS sequence"/>
</dbReference>
<evidence type="ECO:0000256" key="9">
    <source>
        <dbReference type="RuleBase" id="RU000537"/>
    </source>
</evidence>
<comment type="subcellular location">
    <subcellularLocation>
        <location evidence="1 10">Membrane</location>
        <topology evidence="1 10">Multi-pass membrane protein</topology>
    </subcellularLocation>
</comment>
<comment type="similarity">
    <text evidence="2 11">Belongs to the SecY/SEC61-alpha family.</text>
</comment>
<protein>
    <recommendedName>
        <fullName evidence="9">Protein translocase subunit SecY</fullName>
    </recommendedName>
</protein>
<comment type="function">
    <text evidence="9">The central subunit of the protein translocation channel SecYEG. Consists of two halves formed by TMs 1-5 and 6-10. These two domains form a lateral gate at the front which open onto the bilayer between TMs 2 and 7, and are clamped together by SecE at the back. The channel is closed by both a pore ring composed of hydrophobic SecY resides and a short helix (helix 2A) on the extracellular side of the membrane which forms a plug. The plug probably moves laterally to allow the channel to open. The ring and the pore may move independently.</text>
</comment>
<dbReference type="GO" id="GO:0016020">
    <property type="term" value="C:membrane"/>
    <property type="evidence" value="ECO:0007669"/>
    <property type="project" value="UniProtKB-SubCell"/>
</dbReference>
<feature type="transmembrane region" description="Helical" evidence="12">
    <location>
        <begin position="216"/>
        <end position="242"/>
    </location>
</feature>
<gene>
    <name evidence="13" type="ORF">HA252_03875</name>
</gene>
<dbReference type="PRINTS" id="PR00303">
    <property type="entry name" value="SECYTRNLCASE"/>
</dbReference>
<feature type="transmembrane region" description="Helical" evidence="12">
    <location>
        <begin position="117"/>
        <end position="137"/>
    </location>
</feature>
<evidence type="ECO:0000256" key="1">
    <source>
        <dbReference type="ARBA" id="ARBA00004141"/>
    </source>
</evidence>
<organism evidence="13 14">
    <name type="scientific">Candidatus Iainarchaeum sp</name>
    <dbReference type="NCBI Taxonomy" id="3101447"/>
    <lineage>
        <taxon>Archaea</taxon>
        <taxon>Candidatus Iainarchaeota</taxon>
        <taxon>Candidatus Iainarchaeia</taxon>
        <taxon>Candidatus Iainarchaeales</taxon>
        <taxon>Candidatus Iainarchaeaceae</taxon>
        <taxon>Candidatus Iainarchaeum</taxon>
    </lineage>
</organism>
<keyword evidence="4 10" id="KW-0812">Transmembrane</keyword>
<evidence type="ECO:0000256" key="2">
    <source>
        <dbReference type="ARBA" id="ARBA00005751"/>
    </source>
</evidence>
<evidence type="ECO:0000313" key="13">
    <source>
        <dbReference type="EMBL" id="HIH16515.1"/>
    </source>
</evidence>
<reference evidence="14" key="1">
    <citation type="journal article" date="2020" name="bioRxiv">
        <title>A rank-normalized archaeal taxonomy based on genome phylogeny resolves widespread incomplete and uneven classifications.</title>
        <authorList>
            <person name="Rinke C."/>
            <person name="Chuvochina M."/>
            <person name="Mussig A.J."/>
            <person name="Chaumeil P.-A."/>
            <person name="Waite D.W."/>
            <person name="Whitman W.B."/>
            <person name="Parks D.H."/>
            <person name="Hugenholtz P."/>
        </authorList>
    </citation>
    <scope>NUCLEOTIDE SEQUENCE [LARGE SCALE GENOMIC DNA]</scope>
</reference>
<dbReference type="InterPro" id="IPR002208">
    <property type="entry name" value="SecY/SEC61-alpha"/>
</dbReference>
<dbReference type="Pfam" id="PF00344">
    <property type="entry name" value="SecY"/>
    <property type="match status" value="1"/>
</dbReference>
<dbReference type="InterPro" id="IPR030659">
    <property type="entry name" value="SecY_CS"/>
</dbReference>
<evidence type="ECO:0000256" key="8">
    <source>
        <dbReference type="ARBA" id="ARBA00023136"/>
    </source>
</evidence>
<keyword evidence="7 10" id="KW-0811">Translocation</keyword>
<dbReference type="EMBL" id="DUGH01000096">
    <property type="protein sequence ID" value="HIH16515.1"/>
    <property type="molecule type" value="Genomic_DNA"/>
</dbReference>
<evidence type="ECO:0000256" key="4">
    <source>
        <dbReference type="ARBA" id="ARBA00022692"/>
    </source>
</evidence>
<keyword evidence="6 12" id="KW-1133">Transmembrane helix</keyword>
<proteinExistence type="inferred from homology"/>
<evidence type="ECO:0000256" key="12">
    <source>
        <dbReference type="SAM" id="Phobius"/>
    </source>
</evidence>
<evidence type="ECO:0000256" key="3">
    <source>
        <dbReference type="ARBA" id="ARBA00022448"/>
    </source>
</evidence>
<evidence type="ECO:0000313" key="14">
    <source>
        <dbReference type="Proteomes" id="UP000564964"/>
    </source>
</evidence>
<accession>A0A7J4JJJ1</accession>
<dbReference type="AlphaFoldDB" id="A0A7J4JJJ1"/>
<sequence length="317" mass="33975">MGAIDFFVPIYSLLPEVRHPEVQPPLKTKLMWTAVVLGLFYVTGNINVIGIDVAKSAGGQLEQLQVILASSVGSLITVGIGPIVLASIILQLLVGAKIIELDVTQKEDKAKFTGMQKLLTLVLSFFEAGVYVFSGLVYPLEGMFPLVVAQIAFGSILLMYLDEVVSKYGIGSGISLFIAAGVAADIVWRVFLPPTRGGLLKGLLFVFIDYLGAGDFGAALISIMPLLFTLIVFFVVTFAEGIHVNIPITMGRKGTGGRFPVKFLYVSNMPVILAVALFANVRLWAELAKNTPVLGMALSGVAAVVQPPNGFIERLFL</sequence>
<keyword evidence="3 10" id="KW-0813">Transport</keyword>